<evidence type="ECO:0000259" key="1">
    <source>
        <dbReference type="Pfam" id="PF09423"/>
    </source>
</evidence>
<dbReference type="AlphaFoldDB" id="A0A238HJC6"/>
<dbReference type="InterPro" id="IPR052900">
    <property type="entry name" value="Phospholipid_Metab_Enz"/>
</dbReference>
<dbReference type="Gene3D" id="3.60.21.70">
    <property type="entry name" value="PhoD-like phosphatase"/>
    <property type="match status" value="1"/>
</dbReference>
<name>A0A238HJC6_BLAEM</name>
<dbReference type="PANTHER" id="PTHR43606">
    <property type="entry name" value="PHOSPHATASE, PUTATIVE (AFU_ORTHOLOGUE AFUA_6G08710)-RELATED"/>
    <property type="match status" value="1"/>
</dbReference>
<dbReference type="EMBL" id="LT853620">
    <property type="protein sequence ID" value="SMQ44840.1"/>
    <property type="molecule type" value="Genomic_DNA"/>
</dbReference>
<dbReference type="InterPro" id="IPR018946">
    <property type="entry name" value="PhoD-like_MPP"/>
</dbReference>
<dbReference type="CDD" id="cd07389">
    <property type="entry name" value="MPP_PhoD"/>
    <property type="match status" value="1"/>
</dbReference>
<dbReference type="Pfam" id="PF09423">
    <property type="entry name" value="PhoD"/>
    <property type="match status" value="1"/>
</dbReference>
<sequence>MEPLILAHPTMTATFRKGAILALILAVTVVAAMDASFEGNLAYQSPFLNLPELAVQPAEHHKRHVLAKRDTPDVDVKFIHGAASGDPLADRVILWTKVTPSTTKFPVKVNYEVSADRTFAADSIVKSGSVLTTDDVDWTVKVDVDGLKPQTTYFYRFFAGNAISRVGRTKTLPTPDTPVDMVRVAAISCSSMPHGYFHAHARIAEREDIDLVLELGDYIYEHPESKPIKSGKLGGERAPQPSYQTFTLSDYRTRHSQYKRDKDTQALHLAHPMASIADDHETIDNASRDGAPKHDPKTQGDWKVRMAASTRAYFEYMPIRNEVDKQQYRMYRTFRFGNMADIIFADSRYDGRDLQAVGDINKRKIMSDKQEAWFHNELVSSKAKYRVIANQVMFAPIPHKILGYEIEITSDAWVGYPYNRNRLLNLMATKKLNDSLILTGDLHSSIASNIYSDSLPYNKESGEGALMTEFVGPSVTSESSVFDNKVLSDMAGPVLKLVNKGAQWTDFYRHGYMVLQLTNEFARTEYWYVQDIKKLDGGREILGVVLESKRGSNRITKKYSP</sequence>
<accession>A0A238HJC6</accession>
<dbReference type="Gene3D" id="2.60.40.380">
    <property type="entry name" value="Purple acid phosphatase-like, N-terminal"/>
    <property type="match status" value="1"/>
</dbReference>
<protein>
    <submittedName>
        <fullName evidence="3">Alkaline phosphatase D</fullName>
    </submittedName>
</protein>
<proteinExistence type="predicted"/>
<organism evidence="3">
    <name type="scientific">Blastocladiella emersonii</name>
    <name type="common">Aquatic fungus</name>
    <dbReference type="NCBI Taxonomy" id="4808"/>
    <lineage>
        <taxon>Eukaryota</taxon>
        <taxon>Fungi</taxon>
        <taxon>Fungi incertae sedis</taxon>
        <taxon>Blastocladiomycota</taxon>
        <taxon>Blastocladiomycetes</taxon>
        <taxon>Blastocladiales</taxon>
        <taxon>Blastocladiaceae</taxon>
        <taxon>Blastocladiella</taxon>
    </lineage>
</organism>
<evidence type="ECO:0000313" key="3">
    <source>
        <dbReference type="EMBL" id="SMQ44840.1"/>
    </source>
</evidence>
<reference evidence="3" key="1">
    <citation type="submission" date="2017-05" db="EMBL/GenBank/DDBJ databases">
        <authorList>
            <person name="Song R."/>
            <person name="Chenine A.L."/>
            <person name="Ruprecht R.M."/>
        </authorList>
    </citation>
    <scope>NUCLEOTIDE SEQUENCE</scope>
</reference>
<dbReference type="InterPro" id="IPR038607">
    <property type="entry name" value="PhoD-like_sf"/>
</dbReference>
<dbReference type="SUPFAM" id="SSF56300">
    <property type="entry name" value="Metallo-dependent phosphatases"/>
    <property type="match status" value="1"/>
</dbReference>
<gene>
    <name evidence="3" type="primary">PhoD-1</name>
</gene>
<dbReference type="PANTHER" id="PTHR43606:SF7">
    <property type="entry name" value="PHOSPHATASE, PUTATIVE (AFU_ORTHOLOGUE AFUA_6G08710)-RELATED"/>
    <property type="match status" value="1"/>
</dbReference>
<dbReference type="InterPro" id="IPR029052">
    <property type="entry name" value="Metallo-depent_PP-like"/>
</dbReference>
<evidence type="ECO:0000259" key="2">
    <source>
        <dbReference type="Pfam" id="PF16655"/>
    </source>
</evidence>
<dbReference type="InterPro" id="IPR032093">
    <property type="entry name" value="PhoD_N"/>
</dbReference>
<dbReference type="Pfam" id="PF16655">
    <property type="entry name" value="PhoD_N"/>
    <property type="match status" value="1"/>
</dbReference>
<feature type="domain" description="Phospholipase D N-terminal" evidence="2">
    <location>
        <begin position="80"/>
        <end position="171"/>
    </location>
</feature>
<feature type="domain" description="PhoD-like phosphatase metallophosphatase" evidence="1">
    <location>
        <begin position="185"/>
        <end position="525"/>
    </location>
</feature>